<organism evidence="1">
    <name type="scientific">Arion vulgaris</name>
    <dbReference type="NCBI Taxonomy" id="1028688"/>
    <lineage>
        <taxon>Eukaryota</taxon>
        <taxon>Metazoa</taxon>
        <taxon>Spiralia</taxon>
        <taxon>Lophotrochozoa</taxon>
        <taxon>Mollusca</taxon>
        <taxon>Gastropoda</taxon>
        <taxon>Heterobranchia</taxon>
        <taxon>Euthyneura</taxon>
        <taxon>Panpulmonata</taxon>
        <taxon>Eupulmonata</taxon>
        <taxon>Stylommatophora</taxon>
        <taxon>Helicina</taxon>
        <taxon>Arionoidea</taxon>
        <taxon>Arionidae</taxon>
        <taxon>Arion</taxon>
    </lineage>
</organism>
<reference evidence="1" key="1">
    <citation type="submission" date="2014-12" db="EMBL/GenBank/DDBJ databases">
        <title>Insight into the proteome of Arion vulgaris.</title>
        <authorList>
            <person name="Aradska J."/>
            <person name="Bulat T."/>
            <person name="Smidak R."/>
            <person name="Sarate P."/>
            <person name="Gangsoo J."/>
            <person name="Sialana F."/>
            <person name="Bilban M."/>
            <person name="Lubec G."/>
        </authorList>
    </citation>
    <scope>NUCLEOTIDE SEQUENCE</scope>
    <source>
        <tissue evidence="1">Skin</tissue>
    </source>
</reference>
<dbReference type="EMBL" id="HACG01016507">
    <property type="protein sequence ID" value="CEK63372.1"/>
    <property type="molecule type" value="Transcribed_RNA"/>
</dbReference>
<evidence type="ECO:0008006" key="2">
    <source>
        <dbReference type="Google" id="ProtNLM"/>
    </source>
</evidence>
<dbReference type="AlphaFoldDB" id="A0A0B6Z4S6"/>
<accession>A0A0B6Z4S6</accession>
<dbReference type="PROSITE" id="PS51257">
    <property type="entry name" value="PROKAR_LIPOPROTEIN"/>
    <property type="match status" value="1"/>
</dbReference>
<name>A0A0B6Z4S6_9EUPU</name>
<evidence type="ECO:0000313" key="1">
    <source>
        <dbReference type="EMBL" id="CEK63372.1"/>
    </source>
</evidence>
<protein>
    <recommendedName>
        <fullName evidence="2">Endonuclease/exonuclease/phosphatase domain-containing protein</fullName>
    </recommendedName>
</protein>
<gene>
    <name evidence="1" type="primary">ORF48070</name>
</gene>
<proteinExistence type="predicted"/>
<sequence length="49" mass="5239">MASRPEDEDSVMDLTLVSQPLATACKWSVCGDPGSDHSPCIIFVEKGKS</sequence>